<protein>
    <submittedName>
        <fullName evidence="5">Amino acid/amide ABC transporter substrate-binding protein, HAAT family</fullName>
    </submittedName>
</protein>
<dbReference type="EMBL" id="CP003360">
    <property type="protein sequence ID" value="AFM26967.1"/>
    <property type="molecule type" value="Genomic_DNA"/>
</dbReference>
<evidence type="ECO:0000256" key="3">
    <source>
        <dbReference type="SAM" id="SignalP"/>
    </source>
</evidence>
<dbReference type="AlphaFoldDB" id="I4CBM6"/>
<dbReference type="RefSeq" id="WP_014812086.1">
    <property type="nucleotide sequence ID" value="NC_018025.1"/>
</dbReference>
<dbReference type="KEGG" id="dti:Desti_4334"/>
<comment type="similarity">
    <text evidence="1">Belongs to the leucine-binding protein family.</text>
</comment>
<evidence type="ECO:0000259" key="4">
    <source>
        <dbReference type="Pfam" id="PF13458"/>
    </source>
</evidence>
<sequence length="394" mass="43622">MKRGIAIISAVVCLLLLGMAVMATAADKVRGVTDTEIFIGQWGPQTGPAALWGAVARGSGVYFDLINEEGGIHGRKIKYFLRDDSYNPMKTKAIAKEFLEEIGIFAVVGGVGTSTGMAVRDYLMENKVPWVGPPTGSTNWTVPMQKYLFALYPRYTDEAYVLTQYAVEKMGKKNIAFFYQNDDYGKEGLKGAKDYLEKKGMKIAAEVPVEPQDTDLKSHVLKLKESNADAVILWVLPKHAAIVLGTSMAAGFKPQWIACSTLSDSTLMHKVTKGLWEGVVYANFLDMESPLVKKYLEAQKKFAPKEQETGVFFVAGFLFAEPLVEGLRRAGKDLNPDSFVKAMESIQHWNDWLGYDCTFGPNERQGMKAVYLSKCGQGGKPEKISDWLKFDTAK</sequence>
<dbReference type="Pfam" id="PF13458">
    <property type="entry name" value="Peripla_BP_6"/>
    <property type="match status" value="1"/>
</dbReference>
<accession>I4CBM6</accession>
<dbReference type="eggNOG" id="COG0683">
    <property type="taxonomic scope" value="Bacteria"/>
</dbReference>
<reference evidence="6" key="1">
    <citation type="submission" date="2012-06" db="EMBL/GenBank/DDBJ databases">
        <title>Complete sequence of chromosome of Desulfomonile tiedjei DSM 6799.</title>
        <authorList>
            <person name="Lucas S."/>
            <person name="Copeland A."/>
            <person name="Lapidus A."/>
            <person name="Glavina del Rio T."/>
            <person name="Dalin E."/>
            <person name="Tice H."/>
            <person name="Bruce D."/>
            <person name="Goodwin L."/>
            <person name="Pitluck S."/>
            <person name="Peters L."/>
            <person name="Ovchinnikova G."/>
            <person name="Zeytun A."/>
            <person name="Lu M."/>
            <person name="Kyrpides N."/>
            <person name="Mavromatis K."/>
            <person name="Ivanova N."/>
            <person name="Brettin T."/>
            <person name="Detter J.C."/>
            <person name="Han C."/>
            <person name="Larimer F."/>
            <person name="Land M."/>
            <person name="Hauser L."/>
            <person name="Markowitz V."/>
            <person name="Cheng J.-F."/>
            <person name="Hugenholtz P."/>
            <person name="Woyke T."/>
            <person name="Wu D."/>
            <person name="Spring S."/>
            <person name="Schroeder M."/>
            <person name="Brambilla E."/>
            <person name="Klenk H.-P."/>
            <person name="Eisen J.A."/>
        </authorList>
    </citation>
    <scope>NUCLEOTIDE SEQUENCE [LARGE SCALE GENOMIC DNA]</scope>
    <source>
        <strain evidence="6">ATCC 49306 / DSM 6799 / DCB-1</strain>
    </source>
</reference>
<organism evidence="5 6">
    <name type="scientific">Desulfomonile tiedjei (strain ATCC 49306 / DSM 6799 / DCB-1)</name>
    <dbReference type="NCBI Taxonomy" id="706587"/>
    <lineage>
        <taxon>Bacteria</taxon>
        <taxon>Pseudomonadati</taxon>
        <taxon>Thermodesulfobacteriota</taxon>
        <taxon>Desulfomonilia</taxon>
        <taxon>Desulfomonilales</taxon>
        <taxon>Desulfomonilaceae</taxon>
        <taxon>Desulfomonile</taxon>
    </lineage>
</organism>
<feature type="domain" description="Leucine-binding protein" evidence="4">
    <location>
        <begin position="36"/>
        <end position="379"/>
    </location>
</feature>
<dbReference type="PANTHER" id="PTHR47235:SF1">
    <property type="entry name" value="BLR6548 PROTEIN"/>
    <property type="match status" value="1"/>
</dbReference>
<dbReference type="HOGENOM" id="CLU_027128_7_0_7"/>
<feature type="signal peptide" evidence="3">
    <location>
        <begin position="1"/>
        <end position="25"/>
    </location>
</feature>
<dbReference type="OrthoDB" id="9777352at2"/>
<dbReference type="InterPro" id="IPR028081">
    <property type="entry name" value="Leu-bd"/>
</dbReference>
<dbReference type="STRING" id="706587.Desti_4334"/>
<name>I4CBM6_DESTA</name>
<proteinExistence type="inferred from homology"/>
<keyword evidence="6" id="KW-1185">Reference proteome</keyword>
<gene>
    <name evidence="5" type="ordered locus">Desti_4334</name>
</gene>
<feature type="chain" id="PRO_5003687141" evidence="3">
    <location>
        <begin position="26"/>
        <end position="394"/>
    </location>
</feature>
<keyword evidence="2 3" id="KW-0732">Signal</keyword>
<dbReference type="CDD" id="cd06343">
    <property type="entry name" value="PBP1_ABC_ligand_binding-like"/>
    <property type="match status" value="1"/>
</dbReference>
<dbReference type="Gene3D" id="3.40.50.2300">
    <property type="match status" value="2"/>
</dbReference>
<evidence type="ECO:0000256" key="1">
    <source>
        <dbReference type="ARBA" id="ARBA00010062"/>
    </source>
</evidence>
<dbReference type="InterPro" id="IPR028082">
    <property type="entry name" value="Peripla_BP_I"/>
</dbReference>
<evidence type="ECO:0000313" key="6">
    <source>
        <dbReference type="Proteomes" id="UP000006055"/>
    </source>
</evidence>
<evidence type="ECO:0000256" key="2">
    <source>
        <dbReference type="ARBA" id="ARBA00022729"/>
    </source>
</evidence>
<evidence type="ECO:0000313" key="5">
    <source>
        <dbReference type="EMBL" id="AFM26967.1"/>
    </source>
</evidence>
<dbReference type="PANTHER" id="PTHR47235">
    <property type="entry name" value="BLR6548 PROTEIN"/>
    <property type="match status" value="1"/>
</dbReference>
<dbReference type="Proteomes" id="UP000006055">
    <property type="component" value="Chromosome"/>
</dbReference>
<dbReference type="SUPFAM" id="SSF53822">
    <property type="entry name" value="Periplasmic binding protein-like I"/>
    <property type="match status" value="1"/>
</dbReference>